<keyword evidence="1" id="KW-0812">Transmembrane</keyword>
<evidence type="ECO:0000313" key="3">
    <source>
        <dbReference type="Proteomes" id="UP000533598"/>
    </source>
</evidence>
<reference evidence="2 3" key="1">
    <citation type="submission" date="2020-08" db="EMBL/GenBank/DDBJ databases">
        <title>Sequencing the genomes of 1000 actinobacteria strains.</title>
        <authorList>
            <person name="Klenk H.-P."/>
        </authorList>
    </citation>
    <scope>NUCLEOTIDE SEQUENCE [LARGE SCALE GENOMIC DNA]</scope>
    <source>
        <strain evidence="2 3">DSM 44230</strain>
    </source>
</reference>
<keyword evidence="1" id="KW-1133">Transmembrane helix</keyword>
<evidence type="ECO:0000256" key="1">
    <source>
        <dbReference type="SAM" id="Phobius"/>
    </source>
</evidence>
<organism evidence="2 3">
    <name type="scientific">Crossiella cryophila</name>
    <dbReference type="NCBI Taxonomy" id="43355"/>
    <lineage>
        <taxon>Bacteria</taxon>
        <taxon>Bacillati</taxon>
        <taxon>Actinomycetota</taxon>
        <taxon>Actinomycetes</taxon>
        <taxon>Pseudonocardiales</taxon>
        <taxon>Pseudonocardiaceae</taxon>
        <taxon>Crossiella</taxon>
    </lineage>
</organism>
<evidence type="ECO:0000313" key="2">
    <source>
        <dbReference type="EMBL" id="MBB4678850.1"/>
    </source>
</evidence>
<protein>
    <submittedName>
        <fullName evidence="2">Uncharacterized protein</fullName>
    </submittedName>
</protein>
<dbReference type="RefSeq" id="WP_185004668.1">
    <property type="nucleotide sequence ID" value="NZ_BAAAUI010000081.1"/>
</dbReference>
<sequence length="182" mass="20074">MAVPNPEFRPRVRALVEGQWREPVVVLHLGDVGPDFFVPGRRKDGTIKGKRLIRRFFWNLIRIPVGTVVSVVLSVMGGGAASIFGGKGAVRGPEHAQALGLVDAAKAAENPWLVYSPSHIGVVDTGYSDDPATNEPAKLVWHETAPHAPRMWPRKQTLVWPDKSEFRFDLTHEELGVLKQSS</sequence>
<proteinExistence type="predicted"/>
<comment type="caution">
    <text evidence="2">The sequence shown here is derived from an EMBL/GenBank/DDBJ whole genome shotgun (WGS) entry which is preliminary data.</text>
</comment>
<dbReference type="Proteomes" id="UP000533598">
    <property type="component" value="Unassembled WGS sequence"/>
</dbReference>
<dbReference type="EMBL" id="JACHMH010000001">
    <property type="protein sequence ID" value="MBB4678850.1"/>
    <property type="molecule type" value="Genomic_DNA"/>
</dbReference>
<name>A0A7W7CCV9_9PSEU</name>
<accession>A0A7W7CCV9</accession>
<dbReference type="AlphaFoldDB" id="A0A7W7CCV9"/>
<keyword evidence="3" id="KW-1185">Reference proteome</keyword>
<keyword evidence="1" id="KW-0472">Membrane</keyword>
<gene>
    <name evidence="2" type="ORF">HNR67_004968</name>
</gene>
<feature type="transmembrane region" description="Helical" evidence="1">
    <location>
        <begin position="60"/>
        <end position="84"/>
    </location>
</feature>